<sequence>MDSVTGWLNDAWDAIAGATAGGDWRKFVPLGIAGLLVWSLWLYRVILSRLDKPVVNGFRTTVSVVVPSYREDPDILLRCLESWLAQEPTEVIIVVDVGDTEAHRRLAEVTDPRLSVLIYEHAGKRSALGVG</sequence>
<dbReference type="Gene3D" id="3.90.550.10">
    <property type="entry name" value="Spore Coat Polysaccharide Biosynthesis Protein SpsA, Chain A"/>
    <property type="match status" value="1"/>
</dbReference>
<dbReference type="GO" id="GO:0016757">
    <property type="term" value="F:glycosyltransferase activity"/>
    <property type="evidence" value="ECO:0007669"/>
    <property type="project" value="UniProtKB-KW"/>
</dbReference>
<dbReference type="InterPro" id="IPR029044">
    <property type="entry name" value="Nucleotide-diphossugar_trans"/>
</dbReference>
<keyword evidence="1" id="KW-0812">Transmembrane</keyword>
<keyword evidence="2" id="KW-0808">Transferase</keyword>
<feature type="transmembrane region" description="Helical" evidence="1">
    <location>
        <begin position="27"/>
        <end position="46"/>
    </location>
</feature>
<proteinExistence type="predicted"/>
<dbReference type="EMBL" id="JBHTIR010002369">
    <property type="protein sequence ID" value="MFD0853681.1"/>
    <property type="molecule type" value="Genomic_DNA"/>
</dbReference>
<comment type="caution">
    <text evidence="2">The sequence shown here is derived from an EMBL/GenBank/DDBJ whole genome shotgun (WGS) entry which is preliminary data.</text>
</comment>
<keyword evidence="1" id="KW-1133">Transmembrane helix</keyword>
<name>A0ABW3CJH6_9ACTN</name>
<accession>A0ABW3CJH6</accession>
<evidence type="ECO:0000256" key="1">
    <source>
        <dbReference type="SAM" id="Phobius"/>
    </source>
</evidence>
<evidence type="ECO:0000313" key="3">
    <source>
        <dbReference type="Proteomes" id="UP001597083"/>
    </source>
</evidence>
<dbReference type="SUPFAM" id="SSF53448">
    <property type="entry name" value="Nucleotide-diphospho-sugar transferases"/>
    <property type="match status" value="1"/>
</dbReference>
<dbReference type="Proteomes" id="UP001597083">
    <property type="component" value="Unassembled WGS sequence"/>
</dbReference>
<keyword evidence="3" id="KW-1185">Reference proteome</keyword>
<evidence type="ECO:0000313" key="2">
    <source>
        <dbReference type="EMBL" id="MFD0853681.1"/>
    </source>
</evidence>
<protein>
    <submittedName>
        <fullName evidence="2">Glycosyltransferase</fullName>
        <ecNumber evidence="2">2.4.-.-</ecNumber>
    </submittedName>
</protein>
<dbReference type="Pfam" id="PF13641">
    <property type="entry name" value="Glyco_tranf_2_3"/>
    <property type="match status" value="1"/>
</dbReference>
<keyword evidence="2" id="KW-0328">Glycosyltransferase</keyword>
<gene>
    <name evidence="2" type="ORF">ACFQ07_15695</name>
</gene>
<reference evidence="3" key="1">
    <citation type="journal article" date="2019" name="Int. J. Syst. Evol. Microbiol.">
        <title>The Global Catalogue of Microorganisms (GCM) 10K type strain sequencing project: providing services to taxonomists for standard genome sequencing and annotation.</title>
        <authorList>
            <consortium name="The Broad Institute Genomics Platform"/>
            <consortium name="The Broad Institute Genome Sequencing Center for Infectious Disease"/>
            <person name="Wu L."/>
            <person name="Ma J."/>
        </authorList>
    </citation>
    <scope>NUCLEOTIDE SEQUENCE [LARGE SCALE GENOMIC DNA]</scope>
    <source>
        <strain evidence="3">JCM 31696</strain>
    </source>
</reference>
<organism evidence="2 3">
    <name type="scientific">Actinomadura adrarensis</name>
    <dbReference type="NCBI Taxonomy" id="1819600"/>
    <lineage>
        <taxon>Bacteria</taxon>
        <taxon>Bacillati</taxon>
        <taxon>Actinomycetota</taxon>
        <taxon>Actinomycetes</taxon>
        <taxon>Streptosporangiales</taxon>
        <taxon>Thermomonosporaceae</taxon>
        <taxon>Actinomadura</taxon>
    </lineage>
</organism>
<feature type="non-terminal residue" evidence="2">
    <location>
        <position position="131"/>
    </location>
</feature>
<keyword evidence="1" id="KW-0472">Membrane</keyword>
<dbReference type="EC" id="2.4.-.-" evidence="2"/>